<keyword evidence="1" id="KW-0812">Transmembrane</keyword>
<keyword evidence="3" id="KW-1185">Reference proteome</keyword>
<evidence type="ECO:0000313" key="3">
    <source>
        <dbReference type="Proteomes" id="UP000295793"/>
    </source>
</evidence>
<proteinExistence type="predicted"/>
<comment type="caution">
    <text evidence="2">The sequence shown here is derived from an EMBL/GenBank/DDBJ whole genome shotgun (WGS) entry which is preliminary data.</text>
</comment>
<protein>
    <submittedName>
        <fullName evidence="2">Uncharacterized protein</fullName>
    </submittedName>
</protein>
<dbReference type="RefSeq" id="WP_132700750.1">
    <property type="nucleotide sequence ID" value="NZ_SLZR01000004.1"/>
</dbReference>
<dbReference type="EMBL" id="SLZR01000004">
    <property type="protein sequence ID" value="TCS41993.1"/>
    <property type="molecule type" value="Genomic_DNA"/>
</dbReference>
<keyword evidence="1" id="KW-0472">Membrane</keyword>
<gene>
    <name evidence="2" type="ORF">BCF53_10497</name>
</gene>
<sequence length="260" mass="30017">MGSTNTLLTVIGLAILAFIILGMLISQSNHRARKARNEQINQLQLQQRRLNNLLRSLPASYLSVELRDFIYQALQQNLKSQITLARSSKEHLISDLEQVSAERLRVRDNPPAAETLKLTADQASLYRGLLKSLYQFIRRNYETGRLNKDHAEKIINQVELKLIETAVDYFTLIGGEFHAEQKYRQARNAYQKALDAIEGSIYSSRFKQQTVKLRNELNKLVDEWRENRDVVSKAASEKLAGGFESFVEEQDSWKKKQDYE</sequence>
<accession>A0A4R3I9F4</accession>
<evidence type="ECO:0000313" key="2">
    <source>
        <dbReference type="EMBL" id="TCS41993.1"/>
    </source>
</evidence>
<dbReference type="AlphaFoldDB" id="A0A4R3I9F4"/>
<evidence type="ECO:0000256" key="1">
    <source>
        <dbReference type="SAM" id="Phobius"/>
    </source>
</evidence>
<dbReference type="OrthoDB" id="6199153at2"/>
<dbReference type="Proteomes" id="UP000295793">
    <property type="component" value="Unassembled WGS sequence"/>
</dbReference>
<organism evidence="2 3">
    <name type="scientific">Reinekea marinisedimentorum</name>
    <dbReference type="NCBI Taxonomy" id="230495"/>
    <lineage>
        <taxon>Bacteria</taxon>
        <taxon>Pseudomonadati</taxon>
        <taxon>Pseudomonadota</taxon>
        <taxon>Gammaproteobacteria</taxon>
        <taxon>Oceanospirillales</taxon>
        <taxon>Saccharospirillaceae</taxon>
        <taxon>Reinekea</taxon>
    </lineage>
</organism>
<feature type="transmembrane region" description="Helical" evidence="1">
    <location>
        <begin position="6"/>
        <end position="26"/>
    </location>
</feature>
<keyword evidence="1" id="KW-1133">Transmembrane helix</keyword>
<name>A0A4R3I9F4_9GAMM</name>
<reference evidence="2 3" key="1">
    <citation type="submission" date="2019-03" db="EMBL/GenBank/DDBJ databases">
        <title>Genomic Encyclopedia of Archaeal and Bacterial Type Strains, Phase II (KMG-II): from individual species to whole genera.</title>
        <authorList>
            <person name="Goeker M."/>
        </authorList>
    </citation>
    <scope>NUCLEOTIDE SEQUENCE [LARGE SCALE GENOMIC DNA]</scope>
    <source>
        <strain evidence="2 3">DSM 15388</strain>
    </source>
</reference>